<dbReference type="AlphaFoldDB" id="A0A645GPG7"/>
<protein>
    <submittedName>
        <fullName evidence="2">Uncharacterized protein</fullName>
    </submittedName>
</protein>
<dbReference type="EMBL" id="VSSQ01079156">
    <property type="protein sequence ID" value="MPN28757.1"/>
    <property type="molecule type" value="Genomic_DNA"/>
</dbReference>
<organism evidence="2">
    <name type="scientific">bioreactor metagenome</name>
    <dbReference type="NCBI Taxonomy" id="1076179"/>
    <lineage>
        <taxon>unclassified sequences</taxon>
        <taxon>metagenomes</taxon>
        <taxon>ecological metagenomes</taxon>
    </lineage>
</organism>
<accession>A0A645GPG7</accession>
<feature type="region of interest" description="Disordered" evidence="1">
    <location>
        <begin position="1"/>
        <end position="71"/>
    </location>
</feature>
<evidence type="ECO:0000256" key="1">
    <source>
        <dbReference type="SAM" id="MobiDB-lite"/>
    </source>
</evidence>
<proteinExistence type="predicted"/>
<comment type="caution">
    <text evidence="2">The sequence shown here is derived from an EMBL/GenBank/DDBJ whole genome shotgun (WGS) entry which is preliminary data.</text>
</comment>
<reference evidence="2" key="1">
    <citation type="submission" date="2019-08" db="EMBL/GenBank/DDBJ databases">
        <authorList>
            <person name="Kucharzyk K."/>
            <person name="Murdoch R.W."/>
            <person name="Higgins S."/>
            <person name="Loffler F."/>
        </authorList>
    </citation>
    <scope>NUCLEOTIDE SEQUENCE</scope>
</reference>
<name>A0A645GPG7_9ZZZZ</name>
<feature type="compositionally biased region" description="Low complexity" evidence="1">
    <location>
        <begin position="16"/>
        <end position="71"/>
    </location>
</feature>
<gene>
    <name evidence="2" type="ORF">SDC9_176202</name>
</gene>
<evidence type="ECO:0000313" key="2">
    <source>
        <dbReference type="EMBL" id="MPN28757.1"/>
    </source>
</evidence>
<sequence>MSRCRPSVQTSPGKTKAACSRAAVKSKSSSATSPPGSAKSFSISSASKPVISRSKPSSLRSANSRAKSSSSHPALSASLLSARIYARFCASVRCSTNTQGISVKPSSRAAIMRPCPAIIFRSLSTMTGLTKPNSRREERSCNICSLLWVRAFLAYGTRRSIFTFSNRSVDFIS</sequence>